<organism evidence="1 2">
    <name type="scientific">Coniochaeta hoffmannii</name>
    <dbReference type="NCBI Taxonomy" id="91930"/>
    <lineage>
        <taxon>Eukaryota</taxon>
        <taxon>Fungi</taxon>
        <taxon>Dikarya</taxon>
        <taxon>Ascomycota</taxon>
        <taxon>Pezizomycotina</taxon>
        <taxon>Sordariomycetes</taxon>
        <taxon>Sordariomycetidae</taxon>
        <taxon>Coniochaetales</taxon>
        <taxon>Coniochaetaceae</taxon>
        <taxon>Coniochaeta</taxon>
    </lineage>
</organism>
<keyword evidence="2" id="KW-1185">Reference proteome</keyword>
<evidence type="ECO:0000313" key="1">
    <source>
        <dbReference type="EMBL" id="KAJ9137815.1"/>
    </source>
</evidence>
<evidence type="ECO:0000313" key="2">
    <source>
        <dbReference type="Proteomes" id="UP001174691"/>
    </source>
</evidence>
<comment type="caution">
    <text evidence="1">The sequence shown here is derived from an EMBL/GenBank/DDBJ whole genome shotgun (WGS) entry which is preliminary data.</text>
</comment>
<dbReference type="EMBL" id="JANBVN010000154">
    <property type="protein sequence ID" value="KAJ9137815.1"/>
    <property type="molecule type" value="Genomic_DNA"/>
</dbReference>
<accession>A0AA38RH18</accession>
<reference evidence="1" key="1">
    <citation type="submission" date="2022-07" db="EMBL/GenBank/DDBJ databases">
        <title>Fungi with potential for degradation of polypropylene.</title>
        <authorList>
            <person name="Gostincar C."/>
        </authorList>
    </citation>
    <scope>NUCLEOTIDE SEQUENCE</scope>
    <source>
        <strain evidence="1">EXF-13287</strain>
    </source>
</reference>
<name>A0AA38RH18_9PEZI</name>
<gene>
    <name evidence="1" type="ORF">NKR19_g8062</name>
</gene>
<sequence>MKWLYPLALVTTFAGIVYTEVLDFGDLKQYDPKIDALPDGLQADSIWITQVDGGFNVVLGQDIKAKVDGVLEACEAPNDQCHQDLAKVLEDAFIQTDKHLETRQWVTIVAFIARVWKSIKRLKEAIAALSLATWIGSKQHGNEKGNFWPELAASGAANLPQATPITVSAGGTAVATITQAPDPTTSLEGSVTPAVTAVTAAADGFENGDLAGILDKGLADRLNEYMQRTKDCQAGSEFDQQHPAAAPARKRAGGGTYGQALCASQAVMGGIQAQGPWNDLLLLNPAGVHFQFAQAAGPALDAANQFADFVHTYAPLLAMPTELIDQLGPYILALAIDTIVENIPLGERNRIKATMVSTGASPTGTSEAGCPDKNSLVCGMKGEEDCSMKITGDGDAKKAVCEDGEHKDCECTPPPYISIDAASPEQQKSIQALRDLLGKGSSSPVPDTRPVCPIVVTDIPAAVFHSEQMNLHSHFCEGWLKDTKKTMTVDSKGANVVPEPHLKAVTKRTLLKRTPPPNAASYSNFRFDLSFTPSDGGGECKQDCNAAYAQFASTCAASSPGIYMYEKGSYDVGCGTFEYKIYNPFTKLTQFPRFCYKKEDLPPLRGDVHEGDVTRGTILPCAGRGLPEYVIKKDDKSTFVQNVTSNGDVPYQYNIWWKDGCTLEDNGPTAVYAADPLIQGADAGHTKCQDTLIANWKECINGGIGGNIQLGCLMFEFMASDNKRTF</sequence>
<dbReference type="AlphaFoldDB" id="A0AA38RH18"/>
<protein>
    <submittedName>
        <fullName evidence="1">Uncharacterized protein</fullName>
    </submittedName>
</protein>
<proteinExistence type="predicted"/>
<dbReference type="Proteomes" id="UP001174691">
    <property type="component" value="Unassembled WGS sequence"/>
</dbReference>